<dbReference type="InterPro" id="IPR011460">
    <property type="entry name" value="Lcl_C"/>
</dbReference>
<dbReference type="PANTHER" id="PTHR35812">
    <property type="entry name" value="LIPOPROTEIN"/>
    <property type="match status" value="1"/>
</dbReference>
<feature type="region of interest" description="Disordered" evidence="1">
    <location>
        <begin position="44"/>
        <end position="85"/>
    </location>
</feature>
<dbReference type="EMBL" id="JEMB01001117">
    <property type="protein sequence ID" value="KYF90431.1"/>
    <property type="molecule type" value="Genomic_DNA"/>
</dbReference>
<evidence type="ECO:0000313" key="3">
    <source>
        <dbReference type="EMBL" id="KYF90431.1"/>
    </source>
</evidence>
<reference evidence="3 4" key="1">
    <citation type="submission" date="2014-02" db="EMBL/GenBank/DDBJ databases">
        <title>The small core and large imbalanced accessory genome model reveals a collaborative survival strategy of Sorangium cellulosum strains in nature.</title>
        <authorList>
            <person name="Han K."/>
            <person name="Peng R."/>
            <person name="Blom J."/>
            <person name="Li Y.-Z."/>
        </authorList>
    </citation>
    <scope>NUCLEOTIDE SEQUENCE [LARGE SCALE GENOMIC DNA]</scope>
    <source>
        <strain evidence="3 4">So0011-07</strain>
    </source>
</reference>
<accession>A0A150SDD8</accession>
<dbReference type="AlphaFoldDB" id="A0A150SDD8"/>
<organism evidence="3 4">
    <name type="scientific">Sorangium cellulosum</name>
    <name type="common">Polyangium cellulosum</name>
    <dbReference type="NCBI Taxonomy" id="56"/>
    <lineage>
        <taxon>Bacteria</taxon>
        <taxon>Pseudomonadati</taxon>
        <taxon>Myxococcota</taxon>
        <taxon>Polyangia</taxon>
        <taxon>Polyangiales</taxon>
        <taxon>Polyangiaceae</taxon>
        <taxon>Sorangium</taxon>
    </lineage>
</organism>
<dbReference type="PANTHER" id="PTHR35812:SF1">
    <property type="entry name" value="LIPOPROTEIN"/>
    <property type="match status" value="1"/>
</dbReference>
<feature type="domain" description="Lcl C-terminal" evidence="2">
    <location>
        <begin position="256"/>
        <end position="366"/>
    </location>
</feature>
<protein>
    <recommendedName>
        <fullName evidence="2">Lcl C-terminal domain-containing protein</fullName>
    </recommendedName>
</protein>
<feature type="compositionally biased region" description="Gly residues" evidence="1">
    <location>
        <begin position="44"/>
        <end position="70"/>
    </location>
</feature>
<name>A0A150SDD8_SORCE</name>
<evidence type="ECO:0000259" key="2">
    <source>
        <dbReference type="Pfam" id="PF07603"/>
    </source>
</evidence>
<dbReference type="Pfam" id="PF07603">
    <property type="entry name" value="Lcl_C"/>
    <property type="match status" value="2"/>
</dbReference>
<evidence type="ECO:0000313" key="4">
    <source>
        <dbReference type="Proteomes" id="UP000075635"/>
    </source>
</evidence>
<dbReference type="Proteomes" id="UP000075635">
    <property type="component" value="Unassembled WGS sequence"/>
</dbReference>
<sequence length="369" mass="38658">MPNETPHAHRFTWLLAALLVESVALAGCVGDPFQVGGGAGVGTAGGGGSEPMGGGGSEPMGGGGAGGGPGGGPPSVPVTWPDSLTKRCSDGTTVLEECPGPSEPFFGQDGNYEIAVPSYTERDGTVKDSVTGHLWEKVTEDGTFNLAGAQQHCETVAAGQLGGLATWRLPTRRELVSILDFGHTTAFPDIFAATQDSFYWSATDVAEDSTYSWGVLASKATIGFYEKDGMAIAHALCIAGEQETTPAALSIGEDWVLDGSTGLVWQRHASTTRFIWSAALAHCEELTLAGQSDWRLPSAKELLSIVDDQRSGPAIDVEAFPGTPSDPFWSSTPAIDSADNAILVNFSNGASQDHTVRDRRLARCVRSDR</sequence>
<comment type="caution">
    <text evidence="3">The sequence shown here is derived from an EMBL/GenBank/DDBJ whole genome shotgun (WGS) entry which is preliminary data.</text>
</comment>
<proteinExistence type="predicted"/>
<gene>
    <name evidence="3" type="ORF">BE17_50710</name>
</gene>
<evidence type="ECO:0000256" key="1">
    <source>
        <dbReference type="SAM" id="MobiDB-lite"/>
    </source>
</evidence>
<feature type="domain" description="Lcl C-terminal" evidence="2">
    <location>
        <begin position="124"/>
        <end position="229"/>
    </location>
</feature>